<dbReference type="PANTHER" id="PTHR10434">
    <property type="entry name" value="1-ACYL-SN-GLYCEROL-3-PHOSPHATE ACYLTRANSFERASE"/>
    <property type="match status" value="1"/>
</dbReference>
<evidence type="ECO:0000259" key="4">
    <source>
        <dbReference type="SMART" id="SM00563"/>
    </source>
</evidence>
<gene>
    <name evidence="5" type="ORF">H2204_013148</name>
</gene>
<dbReference type="Pfam" id="PF01553">
    <property type="entry name" value="Acyltransferase"/>
    <property type="match status" value="1"/>
</dbReference>
<keyword evidence="1" id="KW-0808">Transferase</keyword>
<keyword evidence="2" id="KW-0012">Acyltransferase</keyword>
<dbReference type="GO" id="GO:0003841">
    <property type="term" value="F:1-acylglycerol-3-phosphate O-acyltransferase activity"/>
    <property type="evidence" value="ECO:0007669"/>
    <property type="project" value="TreeGrafter"/>
</dbReference>
<feature type="transmembrane region" description="Helical" evidence="3">
    <location>
        <begin position="12"/>
        <end position="28"/>
    </location>
</feature>
<dbReference type="CDD" id="cd07989">
    <property type="entry name" value="LPLAT_AGPAT-like"/>
    <property type="match status" value="1"/>
</dbReference>
<keyword evidence="3" id="KW-1133">Transmembrane helix</keyword>
<accession>A0AA39CQE0</accession>
<organism evidence="5">
    <name type="scientific">Knufia peltigerae</name>
    <dbReference type="NCBI Taxonomy" id="1002370"/>
    <lineage>
        <taxon>Eukaryota</taxon>
        <taxon>Fungi</taxon>
        <taxon>Dikarya</taxon>
        <taxon>Ascomycota</taxon>
        <taxon>Pezizomycotina</taxon>
        <taxon>Eurotiomycetes</taxon>
        <taxon>Chaetothyriomycetidae</taxon>
        <taxon>Chaetothyriales</taxon>
        <taxon>Trichomeriaceae</taxon>
        <taxon>Knufia</taxon>
    </lineage>
</organism>
<evidence type="ECO:0000313" key="5">
    <source>
        <dbReference type="EMBL" id="KAJ9618193.1"/>
    </source>
</evidence>
<keyword evidence="3" id="KW-0812">Transmembrane</keyword>
<name>A0AA39CQE0_9EURO</name>
<dbReference type="AlphaFoldDB" id="A0AA39CQE0"/>
<comment type="caution">
    <text evidence="5">The sequence shown here is derived from an EMBL/GenBank/DDBJ whole genome shotgun (WGS) entry which is preliminary data.</text>
</comment>
<sequence length="314" mass="34631">MHLLLRQGRLPAALSLGLLLVALLLLGIEPGLAMFAAGLLLLSLVAGVVQAYYAVRVQLDASLLHLLQQEGVQGEDAAQRVDQALHSAGLRRLDAQAPTRGWDTRWTGMRRLLMRHAAIHVVTGARALWVGCAPSSEHRVYYGNHASHGDFVLIWSSMPPALRRQVRPVAAAEYWQRDGLRRYLIDAVFNGVLVEREAGNRHQDPLQVLRDAVDGGCSLILFPEGTRNIGDEPLLPFKSGIYHLARQRPELEFVPVWIDNLKRVMPKGRFLPLPLLCTATFGSPLRLQADEDKAAFLARSRQALLALAPNGGRA</sequence>
<feature type="domain" description="Phospholipid/glycerol acyltransferase" evidence="4">
    <location>
        <begin position="139"/>
        <end position="261"/>
    </location>
</feature>
<evidence type="ECO:0000256" key="2">
    <source>
        <dbReference type="ARBA" id="ARBA00023315"/>
    </source>
</evidence>
<reference evidence="5" key="1">
    <citation type="submission" date="2022-10" db="EMBL/GenBank/DDBJ databases">
        <title>Culturing micro-colonial fungi from biological soil crusts in the Mojave desert and describing Neophaeococcomyces mojavensis, and introducing the new genera and species Taxawa tesnikishii.</title>
        <authorList>
            <person name="Kurbessoian T."/>
            <person name="Stajich J.E."/>
        </authorList>
    </citation>
    <scope>NUCLEOTIDE SEQUENCE</scope>
    <source>
        <strain evidence="5">TK_35</strain>
    </source>
</reference>
<evidence type="ECO:0000256" key="1">
    <source>
        <dbReference type="ARBA" id="ARBA00022679"/>
    </source>
</evidence>
<dbReference type="InterPro" id="IPR002123">
    <property type="entry name" value="Plipid/glycerol_acylTrfase"/>
</dbReference>
<dbReference type="PANTHER" id="PTHR10434:SF11">
    <property type="entry name" value="1-ACYL-SN-GLYCEROL-3-PHOSPHATE ACYLTRANSFERASE"/>
    <property type="match status" value="1"/>
</dbReference>
<dbReference type="GO" id="GO:0006654">
    <property type="term" value="P:phosphatidic acid biosynthetic process"/>
    <property type="evidence" value="ECO:0007669"/>
    <property type="project" value="TreeGrafter"/>
</dbReference>
<keyword evidence="3" id="KW-0472">Membrane</keyword>
<dbReference type="EMBL" id="JAPDRN010000144">
    <property type="protein sequence ID" value="KAJ9618193.1"/>
    <property type="molecule type" value="Genomic_DNA"/>
</dbReference>
<evidence type="ECO:0000256" key="3">
    <source>
        <dbReference type="SAM" id="Phobius"/>
    </source>
</evidence>
<feature type="transmembrane region" description="Helical" evidence="3">
    <location>
        <begin position="34"/>
        <end position="55"/>
    </location>
</feature>
<dbReference type="SUPFAM" id="SSF69593">
    <property type="entry name" value="Glycerol-3-phosphate (1)-acyltransferase"/>
    <property type="match status" value="1"/>
</dbReference>
<protein>
    <recommendedName>
        <fullName evidence="4">Phospholipid/glycerol acyltransferase domain-containing protein</fullName>
    </recommendedName>
</protein>
<proteinExistence type="predicted"/>
<dbReference type="SMART" id="SM00563">
    <property type="entry name" value="PlsC"/>
    <property type="match status" value="1"/>
</dbReference>